<feature type="binding site" evidence="8">
    <location>
        <begin position="313"/>
        <end position="315"/>
    </location>
    <ligand>
        <name>substrate</name>
    </ligand>
</feature>
<comment type="similarity">
    <text evidence="8">Belongs to the FGAMS family.</text>
</comment>
<evidence type="ECO:0000256" key="6">
    <source>
        <dbReference type="ARBA" id="ARBA00022840"/>
    </source>
</evidence>
<dbReference type="Pfam" id="PF18072">
    <property type="entry name" value="FGAR-AT_linker"/>
    <property type="match status" value="1"/>
</dbReference>
<evidence type="ECO:0000256" key="2">
    <source>
        <dbReference type="ARBA" id="ARBA00022598"/>
    </source>
</evidence>
<evidence type="ECO:0000259" key="10">
    <source>
        <dbReference type="Pfam" id="PF02769"/>
    </source>
</evidence>
<dbReference type="Pfam" id="PF02769">
    <property type="entry name" value="AIRS_C"/>
    <property type="match status" value="2"/>
</dbReference>
<comment type="caution">
    <text evidence="12">The sequence shown here is derived from an EMBL/GenBank/DDBJ whole genome shotgun (WGS) entry which is preliminary data.</text>
</comment>
<keyword evidence="6 8" id="KW-0067">ATP-binding</keyword>
<dbReference type="InterPro" id="IPR016188">
    <property type="entry name" value="PurM-like_N"/>
</dbReference>
<dbReference type="InterPro" id="IPR036921">
    <property type="entry name" value="PurM-like_N_sf"/>
</dbReference>
<protein>
    <recommendedName>
        <fullName evidence="8">Phosphoribosylformylglycinamidine synthase subunit PurL</fullName>
        <shortName evidence="8">FGAM synthase</shortName>
        <ecNumber evidence="8">6.3.5.3</ecNumber>
    </recommendedName>
    <alternativeName>
        <fullName evidence="8">Formylglycinamide ribonucleotide amidotransferase subunit II</fullName>
        <shortName evidence="8">FGAR amidotransferase II</shortName>
        <shortName evidence="8">FGAR-AT II</shortName>
    </alternativeName>
    <alternativeName>
        <fullName evidence="8">Glutamine amidotransferase PurL</fullName>
    </alternativeName>
    <alternativeName>
        <fullName evidence="8">Phosphoribosylformylglycinamidine synthase subunit II</fullName>
    </alternativeName>
</protein>
<reference evidence="12 13" key="1">
    <citation type="submission" date="2021-03" db="EMBL/GenBank/DDBJ databases">
        <title>Genomic Encyclopedia of Type Strains, Phase III (KMG-III): the genomes of soil and plant-associated and newly described type strains.</title>
        <authorList>
            <person name="Whitman W."/>
        </authorList>
    </citation>
    <scope>NUCLEOTIDE SEQUENCE [LARGE SCALE GENOMIC DNA]</scope>
    <source>
        <strain evidence="12 13">IMMIB AFH-6</strain>
    </source>
</reference>
<dbReference type="NCBIfam" id="TIGR01736">
    <property type="entry name" value="FGAM_synth_II"/>
    <property type="match status" value="1"/>
</dbReference>
<comment type="pathway">
    <text evidence="8">Purine metabolism; IMP biosynthesis via de novo pathway; 5-amino-1-(5-phospho-D-ribosyl)imidazole from N(2)-formyl-N(1)-(5-phospho-D-ribosyl)glycinamide: step 1/2.</text>
</comment>
<dbReference type="GO" id="GO:0004642">
    <property type="term" value="F:phosphoribosylformylglycinamidine synthase activity"/>
    <property type="evidence" value="ECO:0007669"/>
    <property type="project" value="UniProtKB-EC"/>
</dbReference>
<dbReference type="PANTHER" id="PTHR43555:SF1">
    <property type="entry name" value="PHOSPHORIBOSYLFORMYLGLYCINAMIDINE SYNTHASE SUBUNIT PURL"/>
    <property type="match status" value="1"/>
</dbReference>
<feature type="binding site" evidence="8">
    <location>
        <position position="53"/>
    </location>
    <ligand>
        <name>ATP</name>
        <dbReference type="ChEBI" id="CHEBI:30616"/>
    </ligand>
</feature>
<evidence type="ECO:0000313" key="12">
    <source>
        <dbReference type="EMBL" id="MBP2292429.1"/>
    </source>
</evidence>
<dbReference type="InterPro" id="IPR036676">
    <property type="entry name" value="PurM-like_C_sf"/>
</dbReference>
<accession>A0ABS4SJM5</accession>
<dbReference type="EMBL" id="JAGINP010000006">
    <property type="protein sequence ID" value="MBP2292429.1"/>
    <property type="molecule type" value="Genomic_DNA"/>
</dbReference>
<dbReference type="EC" id="6.3.5.3" evidence="8"/>
<evidence type="ECO:0000256" key="4">
    <source>
        <dbReference type="ARBA" id="ARBA00022741"/>
    </source>
</evidence>
<dbReference type="PIRSF" id="PIRSF001587">
    <property type="entry name" value="FGAM_synthase_II"/>
    <property type="match status" value="1"/>
</dbReference>
<keyword evidence="2 8" id="KW-0436">Ligase</keyword>
<gene>
    <name evidence="8" type="primary">purL</name>
    <name evidence="12" type="ORF">J2851_002199</name>
</gene>
<comment type="subunit">
    <text evidence="8">Monomer. Part of the FGAM synthase complex composed of 1 PurL, 1 PurQ and 2 PurS subunits.</text>
</comment>
<feature type="binding site" evidence="8">
    <location>
        <position position="497"/>
    </location>
    <ligand>
        <name>ATP</name>
        <dbReference type="ChEBI" id="CHEBI:30616"/>
    </ligand>
</feature>
<evidence type="ECO:0000259" key="9">
    <source>
        <dbReference type="Pfam" id="PF00586"/>
    </source>
</evidence>
<dbReference type="SUPFAM" id="SSF56042">
    <property type="entry name" value="PurM C-terminal domain-like"/>
    <property type="match status" value="2"/>
</dbReference>
<dbReference type="CDD" id="cd02204">
    <property type="entry name" value="PurL_repeat2"/>
    <property type="match status" value="1"/>
</dbReference>
<feature type="binding site" evidence="8">
    <location>
        <position position="94"/>
    </location>
    <ligand>
        <name>Mg(2+)</name>
        <dbReference type="ChEBI" id="CHEBI:18420"/>
        <label>1</label>
    </ligand>
</feature>
<keyword evidence="13" id="KW-1185">Reference proteome</keyword>
<dbReference type="InterPro" id="IPR010074">
    <property type="entry name" value="PRibForGlyAmidine_synth_PurL"/>
</dbReference>
<dbReference type="HAMAP" id="MF_00420">
    <property type="entry name" value="PurL_2"/>
    <property type="match status" value="1"/>
</dbReference>
<feature type="binding site" evidence="8">
    <location>
        <position position="534"/>
    </location>
    <ligand>
        <name>ATP</name>
        <dbReference type="ChEBI" id="CHEBI:30616"/>
    </ligand>
</feature>
<feature type="active site" description="Proton acceptor" evidence="8">
    <location>
        <position position="96"/>
    </location>
</feature>
<feature type="binding site" evidence="8">
    <location>
        <position position="537"/>
    </location>
    <ligand>
        <name>substrate</name>
    </ligand>
</feature>
<dbReference type="PANTHER" id="PTHR43555">
    <property type="entry name" value="PHOSPHORIBOSYLFORMYLGLYCINAMIDINE SYNTHASE SUBUNIT PURL"/>
    <property type="match status" value="1"/>
</dbReference>
<feature type="domain" description="PurM-like N-terminal" evidence="9">
    <location>
        <begin position="441"/>
        <end position="558"/>
    </location>
</feature>
<evidence type="ECO:0000256" key="3">
    <source>
        <dbReference type="ARBA" id="ARBA00022723"/>
    </source>
</evidence>
<evidence type="ECO:0000256" key="1">
    <source>
        <dbReference type="ARBA" id="ARBA00022490"/>
    </source>
</evidence>
<evidence type="ECO:0000256" key="8">
    <source>
        <dbReference type="HAMAP-Rule" id="MF_00420"/>
    </source>
</evidence>
<name>A0ABS4SJM5_9PROT</name>
<dbReference type="InterPro" id="IPR041609">
    <property type="entry name" value="PurL_linker"/>
</dbReference>
<proteinExistence type="inferred from homology"/>
<dbReference type="NCBIfam" id="NF002290">
    <property type="entry name" value="PRK01213.1"/>
    <property type="match status" value="1"/>
</dbReference>
<keyword evidence="5 8" id="KW-0658">Purine biosynthesis</keyword>
<organism evidence="12 13">
    <name type="scientific">Azospirillum rugosum</name>
    <dbReference type="NCBI Taxonomy" id="416170"/>
    <lineage>
        <taxon>Bacteria</taxon>
        <taxon>Pseudomonadati</taxon>
        <taxon>Pseudomonadota</taxon>
        <taxon>Alphaproteobacteria</taxon>
        <taxon>Rhodospirillales</taxon>
        <taxon>Azospirillaceae</taxon>
        <taxon>Azospirillum</taxon>
    </lineage>
</organism>
<feature type="binding site" evidence="8">
    <location>
        <begin position="95"/>
        <end position="98"/>
    </location>
    <ligand>
        <name>substrate</name>
    </ligand>
</feature>
<feature type="binding site" evidence="8">
    <location>
        <position position="535"/>
    </location>
    <ligand>
        <name>Mg(2+)</name>
        <dbReference type="ChEBI" id="CHEBI:18420"/>
        <label>1</label>
    </ligand>
</feature>
<evidence type="ECO:0000256" key="7">
    <source>
        <dbReference type="ARBA" id="ARBA00022842"/>
    </source>
</evidence>
<feature type="binding site" evidence="8">
    <location>
        <position position="118"/>
    </location>
    <ligand>
        <name>Mg(2+)</name>
        <dbReference type="ChEBI" id="CHEBI:18420"/>
        <label>2</label>
    </ligand>
</feature>
<keyword evidence="3 8" id="KW-0479">Metal-binding</keyword>
<feature type="binding site" evidence="8">
    <location>
        <position position="117"/>
    </location>
    <ligand>
        <name>substrate</name>
    </ligand>
</feature>
<feature type="binding site" evidence="8">
    <location>
        <position position="269"/>
    </location>
    <ligand>
        <name>Mg(2+)</name>
        <dbReference type="ChEBI" id="CHEBI:18420"/>
        <label>2</label>
    </ligand>
</feature>
<keyword evidence="7 8" id="KW-0460">Magnesium</keyword>
<feature type="domain" description="PurM-like C-terminal" evidence="10">
    <location>
        <begin position="203"/>
        <end position="356"/>
    </location>
</feature>
<dbReference type="Gene3D" id="3.90.650.10">
    <property type="entry name" value="PurM-like C-terminal domain"/>
    <property type="match status" value="2"/>
</dbReference>
<comment type="function">
    <text evidence="8">Part of the phosphoribosylformylglycinamidine synthase complex involved in the purines biosynthetic pathway. Catalyzes the ATP-dependent conversion of formylglycinamide ribonucleotide (FGAR) and glutamine to yield formylglycinamidine ribonucleotide (FGAM) and glutamate. The FGAM synthase complex is composed of three subunits. PurQ produces an ammonia molecule by converting glutamine to glutamate. PurL transfers the ammonia molecule to FGAR to form FGAM in an ATP-dependent manner. PurS interacts with PurQ and PurL and is thought to assist in the transfer of the ammonia molecule from PurQ to PurL.</text>
</comment>
<keyword evidence="4 8" id="KW-0547">Nucleotide-binding</keyword>
<dbReference type="CDD" id="cd02203">
    <property type="entry name" value="PurL_repeat1"/>
    <property type="match status" value="1"/>
</dbReference>
<evidence type="ECO:0000259" key="11">
    <source>
        <dbReference type="Pfam" id="PF18072"/>
    </source>
</evidence>
<dbReference type="Proteomes" id="UP000781958">
    <property type="component" value="Unassembled WGS sequence"/>
</dbReference>
<comment type="catalytic activity">
    <reaction evidence="8">
        <text>N(2)-formyl-N(1)-(5-phospho-beta-D-ribosyl)glycinamide + L-glutamine + ATP + H2O = 2-formamido-N(1)-(5-O-phospho-beta-D-ribosyl)acetamidine + L-glutamate + ADP + phosphate + H(+)</text>
        <dbReference type="Rhea" id="RHEA:17129"/>
        <dbReference type="ChEBI" id="CHEBI:15377"/>
        <dbReference type="ChEBI" id="CHEBI:15378"/>
        <dbReference type="ChEBI" id="CHEBI:29985"/>
        <dbReference type="ChEBI" id="CHEBI:30616"/>
        <dbReference type="ChEBI" id="CHEBI:43474"/>
        <dbReference type="ChEBI" id="CHEBI:58359"/>
        <dbReference type="ChEBI" id="CHEBI:147286"/>
        <dbReference type="ChEBI" id="CHEBI:147287"/>
        <dbReference type="ChEBI" id="CHEBI:456216"/>
        <dbReference type="EC" id="6.3.5.3"/>
    </reaction>
</comment>
<dbReference type="Pfam" id="PF00586">
    <property type="entry name" value="AIRS"/>
    <property type="match status" value="2"/>
</dbReference>
<dbReference type="InterPro" id="IPR010918">
    <property type="entry name" value="PurM-like_C_dom"/>
</dbReference>
<sequence length="738" mass="78047">MTTAQQPEVSLEMAREFGLSEGEYNSALEILGRKPTYTELGIISVMWSEHCSYKSSKKWLMTLPTTGPQVICGPGENAGVVDAGDGDAIIFKMESHNHPSYIEPFQGAATGVGGILRDVFTMGARPIANMNALRFGAPDHPKTRHLVSGVVAGIAHYGNCVGVPTIGGETNFHPAYNGNILVNAMTVGVAKADRIFYSAAAGVGNPVVYVGSKTGRDGIHGATMASAEFSEDSEEKRPTVQVGDPFTEKLLIEACLELMETDAIVAIQDMGAAGLTSSSVEMAGKGGLGIELVLDDVPMREEGMTPYEIMLSESQERMLIILKPGREDVARAIFEKWELDFAVIGHLTDNGKLVIKMHGQTWCDMPIAPVSNASPLYDRPWEPTPAAAELEESVRALPSDKTLGDILEKIVACPDQASKRWIWEQYDSLVNGDTRFMSGQADAGVVRLPGQTKGIAVTTDCTPRYCLADPVRGGAQAVAEAYRNLSAVGALPLAVTDNMNFGNPEKPRIMGQFVGAIQGMADACRALDFPVVSGNVSLYNETNGEAILPTPAIGAVGLLPDAMMAVGIAFKNEGDTILLIGETKGHLGQSLYLREILGREDGPPPPVDLDVERRNGDFVRGIVREGLAVSSHDIQDGGLLVTVAEMAMAGGIGANLSGLDGADAGVLFGEDQGRYVLAVRPENAAAVQEKAKAAGVPVTVLGKTNGTALTGRGGEAITIARLKKANEAWLPGYMAAAE</sequence>
<evidence type="ECO:0000256" key="5">
    <source>
        <dbReference type="ARBA" id="ARBA00022755"/>
    </source>
</evidence>
<dbReference type="SUPFAM" id="SSF55326">
    <property type="entry name" value="PurM N-terminal domain-like"/>
    <property type="match status" value="2"/>
</dbReference>
<feature type="binding site" evidence="8">
    <location>
        <position position="241"/>
    </location>
    <ligand>
        <name>substrate</name>
    </ligand>
</feature>
<feature type="binding site" evidence="8">
    <location>
        <position position="92"/>
    </location>
    <ligand>
        <name>ATP</name>
        <dbReference type="ChEBI" id="CHEBI:30616"/>
    </ligand>
</feature>
<feature type="domain" description="Phosphoribosylformylglycinamidine synthase linker" evidence="11">
    <location>
        <begin position="14"/>
        <end position="54"/>
    </location>
</feature>
<keyword evidence="1 8" id="KW-0963">Cytoplasm</keyword>
<feature type="domain" description="PurM-like N-terminal" evidence="9">
    <location>
        <begin position="75"/>
        <end position="190"/>
    </location>
</feature>
<dbReference type="Gene3D" id="3.30.1330.10">
    <property type="entry name" value="PurM-like, N-terminal domain"/>
    <property type="match status" value="2"/>
</dbReference>
<feature type="active site" evidence="8">
    <location>
        <position position="50"/>
    </location>
</feature>
<comment type="caution">
    <text evidence="8">Lacks conserved residue(s) required for the propagation of feature annotation.</text>
</comment>
<feature type="domain" description="PurM-like C-terminal" evidence="10">
    <location>
        <begin position="573"/>
        <end position="706"/>
    </location>
</feature>
<comment type="subcellular location">
    <subcellularLocation>
        <location evidence="8">Cytoplasm</location>
    </subcellularLocation>
</comment>
<evidence type="ECO:0000313" key="13">
    <source>
        <dbReference type="Proteomes" id="UP000781958"/>
    </source>
</evidence>